<dbReference type="PROSITE" id="PS50835">
    <property type="entry name" value="IG_LIKE"/>
    <property type="match status" value="1"/>
</dbReference>
<keyword evidence="4" id="KW-1185">Reference proteome</keyword>
<keyword evidence="1" id="KW-0812">Transmembrane</keyword>
<dbReference type="InterPro" id="IPR013783">
    <property type="entry name" value="Ig-like_fold"/>
</dbReference>
<gene>
    <name evidence="3" type="ORF">MCOR_24206</name>
</gene>
<keyword evidence="1" id="KW-0472">Membrane</keyword>
<name>A0A6J8BZ47_MYTCO</name>
<evidence type="ECO:0000256" key="1">
    <source>
        <dbReference type="SAM" id="Phobius"/>
    </source>
</evidence>
<evidence type="ECO:0000313" key="3">
    <source>
        <dbReference type="EMBL" id="CAC5388982.1"/>
    </source>
</evidence>
<organism evidence="3 4">
    <name type="scientific">Mytilus coruscus</name>
    <name type="common">Sea mussel</name>
    <dbReference type="NCBI Taxonomy" id="42192"/>
    <lineage>
        <taxon>Eukaryota</taxon>
        <taxon>Metazoa</taxon>
        <taxon>Spiralia</taxon>
        <taxon>Lophotrochozoa</taxon>
        <taxon>Mollusca</taxon>
        <taxon>Bivalvia</taxon>
        <taxon>Autobranchia</taxon>
        <taxon>Pteriomorphia</taxon>
        <taxon>Mytilida</taxon>
        <taxon>Mytiloidea</taxon>
        <taxon>Mytilidae</taxon>
        <taxon>Mytilinae</taxon>
        <taxon>Mytilus</taxon>
    </lineage>
</organism>
<protein>
    <recommendedName>
        <fullName evidence="2">Ig-like domain-containing protein</fullName>
    </recommendedName>
</protein>
<evidence type="ECO:0000259" key="2">
    <source>
        <dbReference type="PROSITE" id="PS50835"/>
    </source>
</evidence>
<sequence>MPDGISSFIVSPKKTETEVTPTSYIFRDSNKTSTRTNRNSSASFPVLPSYLKALTILESSIYIREGDILMLTCTGNIGKPPGKLLWQKISLQQNKSITYANITTYVEEIPGRCSFKGTSNLTVQISEDDLKVKFRCFEESQANVAGMYVETEPFDVHLNGAYAIPVFYQVVVVVLCFAVRKRYSKREKMNIYSEISDDQETISVDNEYEEIESVFYHEVNLHNGRIETSKQPISEEEIVLENIPISTSTSSSESNVTLSHLYVNTNIFNTNENRTMSANNETISNHKNGLGNCNIGVDNTFVSDNSGSDTLHVHQYVNMSSLRVPNVYEDLNHTNADTQKYESLN</sequence>
<dbReference type="Gene3D" id="2.60.40.10">
    <property type="entry name" value="Immunoglobulins"/>
    <property type="match status" value="1"/>
</dbReference>
<accession>A0A6J8BZ47</accession>
<dbReference type="OrthoDB" id="6158624at2759"/>
<evidence type="ECO:0000313" key="4">
    <source>
        <dbReference type="Proteomes" id="UP000507470"/>
    </source>
</evidence>
<feature type="domain" description="Ig-like" evidence="2">
    <location>
        <begin position="48"/>
        <end position="136"/>
    </location>
</feature>
<keyword evidence="1" id="KW-1133">Transmembrane helix</keyword>
<dbReference type="AlphaFoldDB" id="A0A6J8BZ47"/>
<feature type="transmembrane region" description="Helical" evidence="1">
    <location>
        <begin position="160"/>
        <end position="179"/>
    </location>
</feature>
<dbReference type="Proteomes" id="UP000507470">
    <property type="component" value="Unassembled WGS sequence"/>
</dbReference>
<proteinExistence type="predicted"/>
<dbReference type="InterPro" id="IPR007110">
    <property type="entry name" value="Ig-like_dom"/>
</dbReference>
<reference evidence="3 4" key="1">
    <citation type="submission" date="2020-06" db="EMBL/GenBank/DDBJ databases">
        <authorList>
            <person name="Li R."/>
            <person name="Bekaert M."/>
        </authorList>
    </citation>
    <scope>NUCLEOTIDE SEQUENCE [LARGE SCALE GENOMIC DNA]</scope>
    <source>
        <strain evidence="4">wild</strain>
    </source>
</reference>
<dbReference type="EMBL" id="CACVKT020004298">
    <property type="protein sequence ID" value="CAC5388982.1"/>
    <property type="molecule type" value="Genomic_DNA"/>
</dbReference>